<evidence type="ECO:0000313" key="1">
    <source>
        <dbReference type="EMBL" id="KAF5367694.1"/>
    </source>
</evidence>
<gene>
    <name evidence="1" type="ORF">D9758_009871</name>
</gene>
<dbReference type="EMBL" id="JAACJM010000018">
    <property type="protein sequence ID" value="KAF5367694.1"/>
    <property type="molecule type" value="Genomic_DNA"/>
</dbReference>
<name>A0A8H5GMY5_9AGAR</name>
<comment type="caution">
    <text evidence="1">The sequence shown here is derived from an EMBL/GenBank/DDBJ whole genome shotgun (WGS) entry which is preliminary data.</text>
</comment>
<proteinExistence type="predicted"/>
<accession>A0A8H5GMY5</accession>
<protein>
    <submittedName>
        <fullName evidence="1">Uncharacterized protein</fullName>
    </submittedName>
</protein>
<keyword evidence="2" id="KW-1185">Reference proteome</keyword>
<evidence type="ECO:0000313" key="2">
    <source>
        <dbReference type="Proteomes" id="UP000559256"/>
    </source>
</evidence>
<sequence length="94" mass="10926">MPRLGLDRVLKPIDDNHDIMAACRYHHSFSLNRHPTLKPQPREEYSSRLIAYLYKPSQVSVIEMGSSENFNNSHFKLSKIYPSDSSFHYSYPAP</sequence>
<organism evidence="1 2">
    <name type="scientific">Tetrapyrgos nigripes</name>
    <dbReference type="NCBI Taxonomy" id="182062"/>
    <lineage>
        <taxon>Eukaryota</taxon>
        <taxon>Fungi</taxon>
        <taxon>Dikarya</taxon>
        <taxon>Basidiomycota</taxon>
        <taxon>Agaricomycotina</taxon>
        <taxon>Agaricomycetes</taxon>
        <taxon>Agaricomycetidae</taxon>
        <taxon>Agaricales</taxon>
        <taxon>Marasmiineae</taxon>
        <taxon>Marasmiaceae</taxon>
        <taxon>Tetrapyrgos</taxon>
    </lineage>
</organism>
<dbReference type="AlphaFoldDB" id="A0A8H5GMY5"/>
<dbReference type="Proteomes" id="UP000559256">
    <property type="component" value="Unassembled WGS sequence"/>
</dbReference>
<reference evidence="1 2" key="1">
    <citation type="journal article" date="2020" name="ISME J.">
        <title>Uncovering the hidden diversity of litter-decomposition mechanisms in mushroom-forming fungi.</title>
        <authorList>
            <person name="Floudas D."/>
            <person name="Bentzer J."/>
            <person name="Ahren D."/>
            <person name="Johansson T."/>
            <person name="Persson P."/>
            <person name="Tunlid A."/>
        </authorList>
    </citation>
    <scope>NUCLEOTIDE SEQUENCE [LARGE SCALE GENOMIC DNA]</scope>
    <source>
        <strain evidence="1 2">CBS 291.85</strain>
    </source>
</reference>